<dbReference type="PANTHER" id="PTHR30625:SF15">
    <property type="entry name" value="BIOPOLYMER TRANSPORT PROTEIN EXBB"/>
    <property type="match status" value="1"/>
</dbReference>
<evidence type="ECO:0000256" key="3">
    <source>
        <dbReference type="ARBA" id="ARBA00022475"/>
    </source>
</evidence>
<dbReference type="GO" id="GO:0017038">
    <property type="term" value="P:protein import"/>
    <property type="evidence" value="ECO:0007669"/>
    <property type="project" value="TreeGrafter"/>
</dbReference>
<dbReference type="AlphaFoldDB" id="A0A1E7Z8H9"/>
<comment type="subcellular location">
    <subcellularLocation>
        <location evidence="1">Cell membrane</location>
        <topology evidence="1">Multi-pass membrane protein</topology>
    </subcellularLocation>
    <subcellularLocation>
        <location evidence="8">Membrane</location>
        <topology evidence="8">Multi-pass membrane protein</topology>
    </subcellularLocation>
</comment>
<keyword evidence="7 11" id="KW-0472">Membrane</keyword>
<evidence type="ECO:0000256" key="1">
    <source>
        <dbReference type="ARBA" id="ARBA00004651"/>
    </source>
</evidence>
<dbReference type="RefSeq" id="WP_070126388.1">
    <property type="nucleotide sequence ID" value="NZ_MDHN01000036.1"/>
</dbReference>
<evidence type="ECO:0000256" key="7">
    <source>
        <dbReference type="ARBA" id="ARBA00023136"/>
    </source>
</evidence>
<keyword evidence="15" id="KW-1185">Reference proteome</keyword>
<feature type="transmembrane region" description="Helical" evidence="11">
    <location>
        <begin position="232"/>
        <end position="252"/>
    </location>
</feature>
<feature type="coiled-coil region" evidence="9">
    <location>
        <begin position="23"/>
        <end position="50"/>
    </location>
</feature>
<gene>
    <name evidence="14" type="ORF">BFC18_16040</name>
</gene>
<keyword evidence="4 11" id="KW-0812">Transmembrane</keyword>
<evidence type="ECO:0000256" key="2">
    <source>
        <dbReference type="ARBA" id="ARBA00022448"/>
    </source>
</evidence>
<evidence type="ECO:0000256" key="8">
    <source>
        <dbReference type="RuleBase" id="RU004057"/>
    </source>
</evidence>
<feature type="chain" id="PRO_5009209495" description="MotA/TolQ/ExbB proton channel domain-containing protein" evidence="12">
    <location>
        <begin position="22"/>
        <end position="443"/>
    </location>
</feature>
<evidence type="ECO:0000256" key="5">
    <source>
        <dbReference type="ARBA" id="ARBA00022927"/>
    </source>
</evidence>
<evidence type="ECO:0000256" key="10">
    <source>
        <dbReference type="SAM" id="MobiDB-lite"/>
    </source>
</evidence>
<feature type="compositionally biased region" description="Basic and acidic residues" evidence="10">
    <location>
        <begin position="419"/>
        <end position="429"/>
    </location>
</feature>
<dbReference type="Proteomes" id="UP000175691">
    <property type="component" value="Unassembled WGS sequence"/>
</dbReference>
<feature type="transmembrane region" description="Helical" evidence="11">
    <location>
        <begin position="324"/>
        <end position="348"/>
    </location>
</feature>
<name>A0A1E7Z8H9_9ALTE</name>
<evidence type="ECO:0000256" key="11">
    <source>
        <dbReference type="SAM" id="Phobius"/>
    </source>
</evidence>
<comment type="caution">
    <text evidence="14">The sequence shown here is derived from an EMBL/GenBank/DDBJ whole genome shotgun (WGS) entry which is preliminary data.</text>
</comment>
<evidence type="ECO:0000259" key="13">
    <source>
        <dbReference type="Pfam" id="PF01618"/>
    </source>
</evidence>
<keyword evidence="3" id="KW-1003">Cell membrane</keyword>
<evidence type="ECO:0000313" key="14">
    <source>
        <dbReference type="EMBL" id="OFC69830.1"/>
    </source>
</evidence>
<dbReference type="STRING" id="1656094.BFC18_16040"/>
<accession>A0A1E7Z8H9</accession>
<comment type="similarity">
    <text evidence="8">Belongs to the exbB/tolQ family.</text>
</comment>
<proteinExistence type="inferred from homology"/>
<keyword evidence="2 8" id="KW-0813">Transport</keyword>
<organism evidence="14 15">
    <name type="scientific">Alteromonas confluentis</name>
    <dbReference type="NCBI Taxonomy" id="1656094"/>
    <lineage>
        <taxon>Bacteria</taxon>
        <taxon>Pseudomonadati</taxon>
        <taxon>Pseudomonadota</taxon>
        <taxon>Gammaproteobacteria</taxon>
        <taxon>Alteromonadales</taxon>
        <taxon>Alteromonadaceae</taxon>
        <taxon>Alteromonas/Salinimonas group</taxon>
        <taxon>Alteromonas</taxon>
    </lineage>
</organism>
<keyword evidence="9" id="KW-0175">Coiled coil</keyword>
<sequence>MKKPLLLCLSLLAALSFGANGQQQDMLNKIESAKRSLSNAENRIVKERVSLSSTLSQLEKDVMTLRDKTAVARRLADEKTLSLQKLEARLGEWKEQQTYQQNLLNRFLQQQGLSFTDVNAMNTADKMAAVSDAAVKTATLPEWTNRTLVMENGELADVPSLAVGPVTWFKNNGTVGLAESVSGRLQTKGMLPSGLASSMLDEASTVVLDPTLGRALTRESANEGVIEHVVKGGIWVVPILLFALIATVIGLFKVVQLVRLPKVIPVRSQAMLDKLLQTGGAARAQFKGMQANLLSIAEQATTFRERDDQLFVQLQQDRQTLDKWINAVAVTAAVAPLLGLLGTVSGMIETFRMMTSFGSSDPEVISGGIAKALVTTELGLIVAIPALIMNALLSRKARQYYNELENFALILSGDEGEDTHDLPANKQDDNGELMGSAHPAGAG</sequence>
<keyword evidence="12" id="KW-0732">Signal</keyword>
<keyword evidence="6 11" id="KW-1133">Transmembrane helix</keyword>
<evidence type="ECO:0000256" key="6">
    <source>
        <dbReference type="ARBA" id="ARBA00022989"/>
    </source>
</evidence>
<dbReference type="OrthoDB" id="4045at2"/>
<dbReference type="PANTHER" id="PTHR30625">
    <property type="entry name" value="PROTEIN TOLQ"/>
    <property type="match status" value="1"/>
</dbReference>
<evidence type="ECO:0000313" key="15">
    <source>
        <dbReference type="Proteomes" id="UP000175691"/>
    </source>
</evidence>
<feature type="signal peptide" evidence="12">
    <location>
        <begin position="1"/>
        <end position="21"/>
    </location>
</feature>
<feature type="region of interest" description="Disordered" evidence="10">
    <location>
        <begin position="418"/>
        <end position="443"/>
    </location>
</feature>
<feature type="domain" description="MotA/TolQ/ExbB proton channel" evidence="13">
    <location>
        <begin position="287"/>
        <end position="405"/>
    </location>
</feature>
<reference evidence="14 15" key="1">
    <citation type="submission" date="2016-08" db="EMBL/GenBank/DDBJ databases">
        <authorList>
            <person name="Seilhamer J.J."/>
        </authorList>
    </citation>
    <scope>NUCLEOTIDE SEQUENCE [LARGE SCALE GENOMIC DNA]</scope>
    <source>
        <strain evidence="14 15">KCTC 42603</strain>
    </source>
</reference>
<feature type="transmembrane region" description="Helical" evidence="11">
    <location>
        <begin position="368"/>
        <end position="393"/>
    </location>
</feature>
<dbReference type="InterPro" id="IPR002898">
    <property type="entry name" value="MotA_ExbB_proton_chnl"/>
</dbReference>
<protein>
    <recommendedName>
        <fullName evidence="13">MotA/TolQ/ExbB proton channel domain-containing protein</fullName>
    </recommendedName>
</protein>
<keyword evidence="5 8" id="KW-0653">Protein transport</keyword>
<dbReference type="InterPro" id="IPR050790">
    <property type="entry name" value="ExbB/TolQ_transport"/>
</dbReference>
<dbReference type="EMBL" id="MDHN01000036">
    <property type="protein sequence ID" value="OFC69830.1"/>
    <property type="molecule type" value="Genomic_DNA"/>
</dbReference>
<dbReference type="GO" id="GO:0005886">
    <property type="term" value="C:plasma membrane"/>
    <property type="evidence" value="ECO:0007669"/>
    <property type="project" value="UniProtKB-SubCell"/>
</dbReference>
<evidence type="ECO:0000256" key="12">
    <source>
        <dbReference type="SAM" id="SignalP"/>
    </source>
</evidence>
<dbReference type="Pfam" id="PF01618">
    <property type="entry name" value="MotA_ExbB"/>
    <property type="match status" value="1"/>
</dbReference>
<evidence type="ECO:0000256" key="4">
    <source>
        <dbReference type="ARBA" id="ARBA00022692"/>
    </source>
</evidence>
<evidence type="ECO:0000256" key="9">
    <source>
        <dbReference type="SAM" id="Coils"/>
    </source>
</evidence>